<dbReference type="EMBL" id="JAWDJR010000010">
    <property type="protein sequence ID" value="KAK9967048.1"/>
    <property type="molecule type" value="Genomic_DNA"/>
</dbReference>
<name>A0AAW2A1T2_CULAL</name>
<keyword evidence="2" id="KW-1185">Reference proteome</keyword>
<evidence type="ECO:0000313" key="1">
    <source>
        <dbReference type="EMBL" id="KAK9967048.1"/>
    </source>
</evidence>
<sequence length="154" mass="16862">MIRGTAGSRKARSRLVICRSSRCRDVSARSAGVFAARVLLRGSTRSHQPPRTLPRQERLVRSQKHHADRRTHGLHATIHPKQVTLDCSGSDEAPRVDKLVERILHCSCQSCSKESGQEGALLQLYPSEGALETPALSDATHTHAHLDIHAPEAG</sequence>
<gene>
    <name evidence="1" type="ORF">ABG768_001467</name>
</gene>
<evidence type="ECO:0000313" key="2">
    <source>
        <dbReference type="Proteomes" id="UP001479290"/>
    </source>
</evidence>
<proteinExistence type="predicted"/>
<dbReference type="InterPro" id="IPR029034">
    <property type="entry name" value="Cystine-knot_cytokine"/>
</dbReference>
<reference evidence="1 2" key="1">
    <citation type="submission" date="2024-05" db="EMBL/GenBank/DDBJ databases">
        <title>A high-quality chromosomal-level genome assembly of Topmouth culter (Culter alburnus).</title>
        <authorList>
            <person name="Zhao H."/>
        </authorList>
    </citation>
    <scope>NUCLEOTIDE SEQUENCE [LARGE SCALE GENOMIC DNA]</scope>
    <source>
        <strain evidence="1">CATC2023</strain>
        <tissue evidence="1">Muscle</tissue>
    </source>
</reference>
<dbReference type="Proteomes" id="UP001479290">
    <property type="component" value="Unassembled WGS sequence"/>
</dbReference>
<comment type="caution">
    <text evidence="1">The sequence shown here is derived from an EMBL/GenBank/DDBJ whole genome shotgun (WGS) entry which is preliminary data.</text>
</comment>
<protein>
    <submittedName>
        <fullName evidence="1">Uncharacterized protein</fullName>
    </submittedName>
</protein>
<dbReference type="AlphaFoldDB" id="A0AAW2A1T2"/>
<accession>A0AAW2A1T2</accession>
<organism evidence="1 2">
    <name type="scientific">Culter alburnus</name>
    <name type="common">Topmouth culter</name>
    <dbReference type="NCBI Taxonomy" id="194366"/>
    <lineage>
        <taxon>Eukaryota</taxon>
        <taxon>Metazoa</taxon>
        <taxon>Chordata</taxon>
        <taxon>Craniata</taxon>
        <taxon>Vertebrata</taxon>
        <taxon>Euteleostomi</taxon>
        <taxon>Actinopterygii</taxon>
        <taxon>Neopterygii</taxon>
        <taxon>Teleostei</taxon>
        <taxon>Ostariophysi</taxon>
        <taxon>Cypriniformes</taxon>
        <taxon>Xenocyprididae</taxon>
        <taxon>Xenocypridinae</taxon>
        <taxon>Culter</taxon>
    </lineage>
</organism>
<dbReference type="Gene3D" id="2.10.90.10">
    <property type="entry name" value="Cystine-knot cytokines"/>
    <property type="match status" value="1"/>
</dbReference>